<sequence>MVVENLRPAKPAGRVIPPTVQPDADAPNANFEVLITPPLRLKVAAPPLGSVPSKVYAKQVLSTPALTMTVLTIQSASPQVLVLHLMNCCVVAPVGLRYVLVV</sequence>
<protein>
    <submittedName>
        <fullName evidence="1">Unannotated protein</fullName>
    </submittedName>
</protein>
<proteinExistence type="predicted"/>
<gene>
    <name evidence="1" type="ORF">UFOPK4306_01042</name>
</gene>
<reference evidence="1" key="1">
    <citation type="submission" date="2020-05" db="EMBL/GenBank/DDBJ databases">
        <authorList>
            <person name="Chiriac C."/>
            <person name="Salcher M."/>
            <person name="Ghai R."/>
            <person name="Kavagutti S V."/>
        </authorList>
    </citation>
    <scope>NUCLEOTIDE SEQUENCE</scope>
</reference>
<dbReference type="EMBL" id="CAFBQP010000033">
    <property type="protein sequence ID" value="CAB5061273.1"/>
    <property type="molecule type" value="Genomic_DNA"/>
</dbReference>
<name>A0A6J7U5S8_9ZZZZ</name>
<evidence type="ECO:0000313" key="1">
    <source>
        <dbReference type="EMBL" id="CAB5061273.1"/>
    </source>
</evidence>
<organism evidence="1">
    <name type="scientific">freshwater metagenome</name>
    <dbReference type="NCBI Taxonomy" id="449393"/>
    <lineage>
        <taxon>unclassified sequences</taxon>
        <taxon>metagenomes</taxon>
        <taxon>ecological metagenomes</taxon>
    </lineage>
</organism>
<accession>A0A6J7U5S8</accession>
<dbReference type="AlphaFoldDB" id="A0A6J7U5S8"/>